<evidence type="ECO:0000256" key="2">
    <source>
        <dbReference type="ARBA" id="ARBA00022527"/>
    </source>
</evidence>
<evidence type="ECO:0000313" key="14">
    <source>
        <dbReference type="EMBL" id="RQP25393.1"/>
    </source>
</evidence>
<sequence length="683" mass="73699">MGASAWRPSMPEASGMPDKPPSGDAHKATELLTPLTQPRPAPDDDATQIAPAMPPQALEPPLRGVETPVLRPLRQQQPPPDATQGGGASFATTRPATRMHLPPASDHFPPTQTLPGHTESGAPDARQVGRYLIRERLGRGGMATVFKAHDPGIGRDVAIKFLHATLCEDAEYRGRFLREARAAGGLSHPNIVTVHDVGEIEGRPYMAMELLHGEPLSEMMDGGKRLPLRDVVIMGVQLARALDYAHAHRIVHRDIKPGNIVRLQGTNTIKVTDFGIAHMESTGSSEQRTRVGDVLGTPQYMSPEQTQGEKLDGRSDLFSVGIVLYQMLTGQRPFQGDSLVALAVKIAKEDPQPIEKLRPDVPASLRRVVERCLAKAPDRRFQTGQELSDALTRVLAELDEAQRNRDKPRIVPLRVKWAATMALIVAVVMALTATVVTQRQYGAMMKQVTEYGASLARFIAAQNAVAALSEEWPVVDVALQEIMKTGDLQGVAVMDRGGIVRAAGDASLVGQAYKPPAGEALGEREGGVLMSRYSTATGPVLSFDAPITFQGKRVGRVALALPERPLVRVARLSMGLMAVLVVVTVLAVAIAMYFVANWFARPIKLVSESMGEIAKGRFDHRIAEERKDEFGLLFAAFDRMAQALQDARDSGGASMAAPTPTPVHQTAPAVASVEATEPPKPTE</sequence>
<dbReference type="InterPro" id="IPR011009">
    <property type="entry name" value="Kinase-like_dom_sf"/>
</dbReference>
<reference evidence="14 15" key="1">
    <citation type="submission" date="2018-08" db="EMBL/GenBank/DDBJ databases">
        <authorList>
            <person name="Khan S.A."/>
            <person name="Jeon C.O."/>
            <person name="Chun B.H."/>
            <person name="Jeong S.E."/>
        </authorList>
    </citation>
    <scope>NUCLEOTIDE SEQUENCE [LARGE SCALE GENOMIC DNA]</scope>
    <source>
        <strain evidence="14 15">S-16</strain>
    </source>
</reference>
<dbReference type="PROSITE" id="PS50011">
    <property type="entry name" value="PROTEIN_KINASE_DOM"/>
    <property type="match status" value="1"/>
</dbReference>
<keyword evidence="15" id="KW-1185">Reference proteome</keyword>
<dbReference type="SUPFAM" id="SSF103190">
    <property type="entry name" value="Sensory domain-like"/>
    <property type="match status" value="1"/>
</dbReference>
<feature type="binding site" evidence="9">
    <location>
        <position position="160"/>
    </location>
    <ligand>
        <name>ATP</name>
        <dbReference type="ChEBI" id="CHEBI:30616"/>
    </ligand>
</feature>
<dbReference type="InterPro" id="IPR003660">
    <property type="entry name" value="HAMP_dom"/>
</dbReference>
<comment type="caution">
    <text evidence="14">The sequence shown here is derived from an EMBL/GenBank/DDBJ whole genome shotgun (WGS) entry which is preliminary data.</text>
</comment>
<keyword evidence="11" id="KW-1133">Transmembrane helix</keyword>
<evidence type="ECO:0000256" key="1">
    <source>
        <dbReference type="ARBA" id="ARBA00012513"/>
    </source>
</evidence>
<keyword evidence="11" id="KW-0472">Membrane</keyword>
<dbReference type="EMBL" id="QUSW01000002">
    <property type="protein sequence ID" value="RQP25393.1"/>
    <property type="molecule type" value="Genomic_DNA"/>
</dbReference>
<dbReference type="Pfam" id="PF00672">
    <property type="entry name" value="HAMP"/>
    <property type="match status" value="1"/>
</dbReference>
<dbReference type="PROSITE" id="PS50885">
    <property type="entry name" value="HAMP"/>
    <property type="match status" value="1"/>
</dbReference>
<dbReference type="GO" id="GO:0016020">
    <property type="term" value="C:membrane"/>
    <property type="evidence" value="ECO:0007669"/>
    <property type="project" value="InterPro"/>
</dbReference>
<dbReference type="GO" id="GO:0004674">
    <property type="term" value="F:protein serine/threonine kinase activity"/>
    <property type="evidence" value="ECO:0007669"/>
    <property type="project" value="UniProtKB-KW"/>
</dbReference>
<feature type="domain" description="Protein kinase" evidence="12">
    <location>
        <begin position="131"/>
        <end position="392"/>
    </location>
</feature>
<dbReference type="FunFam" id="1.10.510.10:FF:000021">
    <property type="entry name" value="Serine/threonine protein kinase"/>
    <property type="match status" value="1"/>
</dbReference>
<accession>A0A3N7HUB0</accession>
<evidence type="ECO:0000259" key="13">
    <source>
        <dbReference type="PROSITE" id="PS50885"/>
    </source>
</evidence>
<dbReference type="SMART" id="SM00304">
    <property type="entry name" value="HAMP"/>
    <property type="match status" value="1"/>
</dbReference>
<dbReference type="InterPro" id="IPR017441">
    <property type="entry name" value="Protein_kinase_ATP_BS"/>
</dbReference>
<dbReference type="Gene3D" id="3.30.200.20">
    <property type="entry name" value="Phosphorylase Kinase, domain 1"/>
    <property type="match status" value="1"/>
</dbReference>
<reference evidence="14 15" key="2">
    <citation type="submission" date="2018-12" db="EMBL/GenBank/DDBJ databases">
        <title>Rhizobacter gummiphilus sp. nov., a rubber-degrading bacterium isolated from the soil of a botanical garden in Japan.</title>
        <authorList>
            <person name="Shunsuke S.S."/>
        </authorList>
    </citation>
    <scope>NUCLEOTIDE SEQUENCE [LARGE SCALE GENOMIC DNA]</scope>
    <source>
        <strain evidence="14 15">S-16</strain>
    </source>
</reference>
<evidence type="ECO:0000256" key="6">
    <source>
        <dbReference type="ARBA" id="ARBA00022840"/>
    </source>
</evidence>
<keyword evidence="6 9" id="KW-0067">ATP-binding</keyword>
<feature type="transmembrane region" description="Helical" evidence="11">
    <location>
        <begin position="417"/>
        <end position="436"/>
    </location>
</feature>
<dbReference type="GO" id="GO:0005524">
    <property type="term" value="F:ATP binding"/>
    <property type="evidence" value="ECO:0007669"/>
    <property type="project" value="UniProtKB-UniRule"/>
</dbReference>
<dbReference type="PROSITE" id="PS00107">
    <property type="entry name" value="PROTEIN_KINASE_ATP"/>
    <property type="match status" value="1"/>
</dbReference>
<dbReference type="EC" id="2.7.11.1" evidence="1"/>
<keyword evidence="5" id="KW-0418">Kinase</keyword>
<feature type="domain" description="HAMP" evidence="13">
    <location>
        <begin position="597"/>
        <end position="649"/>
    </location>
</feature>
<evidence type="ECO:0000256" key="3">
    <source>
        <dbReference type="ARBA" id="ARBA00022679"/>
    </source>
</evidence>
<dbReference type="SUPFAM" id="SSF56112">
    <property type="entry name" value="Protein kinase-like (PK-like)"/>
    <property type="match status" value="1"/>
</dbReference>
<dbReference type="GO" id="GO:0007165">
    <property type="term" value="P:signal transduction"/>
    <property type="evidence" value="ECO:0007669"/>
    <property type="project" value="InterPro"/>
</dbReference>
<evidence type="ECO:0000313" key="15">
    <source>
        <dbReference type="Proteomes" id="UP000267464"/>
    </source>
</evidence>
<evidence type="ECO:0000256" key="11">
    <source>
        <dbReference type="SAM" id="Phobius"/>
    </source>
</evidence>
<dbReference type="Pfam" id="PF00069">
    <property type="entry name" value="Pkinase"/>
    <property type="match status" value="1"/>
</dbReference>
<gene>
    <name evidence="14" type="ORF">DZC73_11265</name>
</gene>
<dbReference type="FunFam" id="3.30.200.20:FF:000035">
    <property type="entry name" value="Serine/threonine protein kinase Stk1"/>
    <property type="match status" value="1"/>
</dbReference>
<proteinExistence type="predicted"/>
<keyword evidence="11" id="KW-0812">Transmembrane</keyword>
<feature type="region of interest" description="Disordered" evidence="10">
    <location>
        <begin position="648"/>
        <end position="683"/>
    </location>
</feature>
<dbReference type="SUPFAM" id="SSF158472">
    <property type="entry name" value="HAMP domain-like"/>
    <property type="match status" value="1"/>
</dbReference>
<comment type="catalytic activity">
    <reaction evidence="7">
        <text>L-threonyl-[protein] + ATP = O-phospho-L-threonyl-[protein] + ADP + H(+)</text>
        <dbReference type="Rhea" id="RHEA:46608"/>
        <dbReference type="Rhea" id="RHEA-COMP:11060"/>
        <dbReference type="Rhea" id="RHEA-COMP:11605"/>
        <dbReference type="ChEBI" id="CHEBI:15378"/>
        <dbReference type="ChEBI" id="CHEBI:30013"/>
        <dbReference type="ChEBI" id="CHEBI:30616"/>
        <dbReference type="ChEBI" id="CHEBI:61977"/>
        <dbReference type="ChEBI" id="CHEBI:456216"/>
        <dbReference type="EC" id="2.7.11.1"/>
    </reaction>
</comment>
<dbReference type="InterPro" id="IPR029151">
    <property type="entry name" value="Sensor-like_sf"/>
</dbReference>
<evidence type="ECO:0000256" key="4">
    <source>
        <dbReference type="ARBA" id="ARBA00022741"/>
    </source>
</evidence>
<evidence type="ECO:0000256" key="7">
    <source>
        <dbReference type="ARBA" id="ARBA00047899"/>
    </source>
</evidence>
<keyword evidence="4 9" id="KW-0547">Nucleotide-binding</keyword>
<dbReference type="SMART" id="SM00220">
    <property type="entry name" value="S_TKc"/>
    <property type="match status" value="1"/>
</dbReference>
<evidence type="ECO:0000256" key="8">
    <source>
        <dbReference type="ARBA" id="ARBA00048679"/>
    </source>
</evidence>
<dbReference type="CDD" id="cd14014">
    <property type="entry name" value="STKc_PknB_like"/>
    <property type="match status" value="1"/>
</dbReference>
<dbReference type="AlphaFoldDB" id="A0A3N7HUB0"/>
<keyword evidence="2" id="KW-0723">Serine/threonine-protein kinase</keyword>
<dbReference type="PANTHER" id="PTHR43289:SF6">
    <property type="entry name" value="SERINE_THREONINE-PROTEIN KINASE NEKL-3"/>
    <property type="match status" value="1"/>
</dbReference>
<evidence type="ECO:0000256" key="5">
    <source>
        <dbReference type="ARBA" id="ARBA00022777"/>
    </source>
</evidence>
<keyword evidence="3" id="KW-0808">Transferase</keyword>
<evidence type="ECO:0000256" key="9">
    <source>
        <dbReference type="PROSITE-ProRule" id="PRU10141"/>
    </source>
</evidence>
<dbReference type="Gene3D" id="6.10.340.10">
    <property type="match status" value="1"/>
</dbReference>
<dbReference type="Proteomes" id="UP000267464">
    <property type="component" value="Unassembled WGS sequence"/>
</dbReference>
<feature type="transmembrane region" description="Helical" evidence="11">
    <location>
        <begin position="574"/>
        <end position="600"/>
    </location>
</feature>
<evidence type="ECO:0000259" key="12">
    <source>
        <dbReference type="PROSITE" id="PS50011"/>
    </source>
</evidence>
<dbReference type="Gene3D" id="1.10.510.10">
    <property type="entry name" value="Transferase(Phosphotransferase) domain 1"/>
    <property type="match status" value="1"/>
</dbReference>
<dbReference type="InterPro" id="IPR000719">
    <property type="entry name" value="Prot_kinase_dom"/>
</dbReference>
<evidence type="ECO:0000256" key="10">
    <source>
        <dbReference type="SAM" id="MobiDB-lite"/>
    </source>
</evidence>
<dbReference type="CDD" id="cd06225">
    <property type="entry name" value="HAMP"/>
    <property type="match status" value="1"/>
</dbReference>
<comment type="catalytic activity">
    <reaction evidence="8">
        <text>L-seryl-[protein] + ATP = O-phospho-L-seryl-[protein] + ADP + H(+)</text>
        <dbReference type="Rhea" id="RHEA:17989"/>
        <dbReference type="Rhea" id="RHEA-COMP:9863"/>
        <dbReference type="Rhea" id="RHEA-COMP:11604"/>
        <dbReference type="ChEBI" id="CHEBI:15378"/>
        <dbReference type="ChEBI" id="CHEBI:29999"/>
        <dbReference type="ChEBI" id="CHEBI:30616"/>
        <dbReference type="ChEBI" id="CHEBI:83421"/>
        <dbReference type="ChEBI" id="CHEBI:456216"/>
        <dbReference type="EC" id="2.7.11.1"/>
    </reaction>
</comment>
<feature type="region of interest" description="Disordered" evidence="10">
    <location>
        <begin position="1"/>
        <end position="126"/>
    </location>
</feature>
<dbReference type="PANTHER" id="PTHR43289">
    <property type="entry name" value="MITOGEN-ACTIVATED PROTEIN KINASE KINASE KINASE 20-RELATED"/>
    <property type="match status" value="1"/>
</dbReference>
<protein>
    <recommendedName>
        <fullName evidence="1">non-specific serine/threonine protein kinase</fullName>
        <ecNumber evidence="1">2.7.11.1</ecNumber>
    </recommendedName>
</protein>
<organism evidence="14 15">
    <name type="scientific">Piscinibacter terrae</name>
    <dbReference type="NCBI Taxonomy" id="2496871"/>
    <lineage>
        <taxon>Bacteria</taxon>
        <taxon>Pseudomonadati</taxon>
        <taxon>Pseudomonadota</taxon>
        <taxon>Betaproteobacteria</taxon>
        <taxon>Burkholderiales</taxon>
        <taxon>Sphaerotilaceae</taxon>
        <taxon>Piscinibacter</taxon>
    </lineage>
</organism>
<name>A0A3N7HUB0_9BURK</name>